<reference evidence="3" key="1">
    <citation type="submission" date="2016-06" db="UniProtKB">
        <authorList>
            <consortium name="WormBaseParasite"/>
        </authorList>
    </citation>
    <scope>IDENTIFICATION</scope>
</reference>
<protein>
    <submittedName>
        <fullName evidence="3">Reverse transcriptase</fullName>
    </submittedName>
</protein>
<keyword evidence="2" id="KW-1185">Reference proteome</keyword>
<dbReference type="WBParaSite" id="SSLN_0001554901-mRNA-1">
    <property type="protein sequence ID" value="SSLN_0001554901-mRNA-1"/>
    <property type="gene ID" value="SSLN_0001554901"/>
</dbReference>
<sequence length="79" mass="8867">MLVITSSAAGRDSQIAKYVVVKHEQPTIPLVLMYLVIPFGQLGSNRQERKTALVARELARYKVDIAALSETLFSEQRHL</sequence>
<organism evidence="3">
    <name type="scientific">Schistocephalus solidus</name>
    <name type="common">Tapeworm</name>
    <dbReference type="NCBI Taxonomy" id="70667"/>
    <lineage>
        <taxon>Eukaryota</taxon>
        <taxon>Metazoa</taxon>
        <taxon>Spiralia</taxon>
        <taxon>Lophotrochozoa</taxon>
        <taxon>Platyhelminthes</taxon>
        <taxon>Cestoda</taxon>
        <taxon>Eucestoda</taxon>
        <taxon>Diphyllobothriidea</taxon>
        <taxon>Diphyllobothriidae</taxon>
        <taxon>Schistocephalus</taxon>
    </lineage>
</organism>
<evidence type="ECO:0000313" key="3">
    <source>
        <dbReference type="WBParaSite" id="SSLN_0001554901-mRNA-1"/>
    </source>
</evidence>
<accession>A0A183TEU0</accession>
<evidence type="ECO:0000313" key="1">
    <source>
        <dbReference type="EMBL" id="VDM01374.1"/>
    </source>
</evidence>
<dbReference type="AlphaFoldDB" id="A0A183TEU0"/>
<name>A0A183TEU0_SCHSO</name>
<evidence type="ECO:0000313" key="2">
    <source>
        <dbReference type="Proteomes" id="UP000275846"/>
    </source>
</evidence>
<proteinExistence type="predicted"/>
<gene>
    <name evidence="1" type="ORF">SSLN_LOCUS14988</name>
</gene>
<dbReference type="Proteomes" id="UP000275846">
    <property type="component" value="Unassembled WGS sequence"/>
</dbReference>
<reference evidence="1 2" key="2">
    <citation type="submission" date="2018-11" db="EMBL/GenBank/DDBJ databases">
        <authorList>
            <consortium name="Pathogen Informatics"/>
        </authorList>
    </citation>
    <scope>NUCLEOTIDE SEQUENCE [LARGE SCALE GENOMIC DNA]</scope>
    <source>
        <strain evidence="1 2">NST_G2</strain>
    </source>
</reference>
<dbReference type="EMBL" id="UYSU01039496">
    <property type="protein sequence ID" value="VDM01374.1"/>
    <property type="molecule type" value="Genomic_DNA"/>
</dbReference>